<feature type="region of interest" description="Disordered" evidence="1">
    <location>
        <begin position="95"/>
        <end position="137"/>
    </location>
</feature>
<proteinExistence type="predicted"/>
<protein>
    <submittedName>
        <fullName evidence="2">Virion structural protein</fullName>
    </submittedName>
</protein>
<sequence>METRIDYDKINNKEISKGMINLLIQKDLSLDYVSKNSDKLDKLYEHIYKSLGFNNFYDCYLYATYQPSHIEKSGENNEDNLNKVKRKVVRNGKEIELTVTKSENPEDDTKEQKQDKEIQEPKNRSALGSKIISNGEEGKVNPQKVANALYSISKTGTDTSHMDANASIYKEFIDEEGNTIGLVAFNVTNSDIILHSYASAEDSEGVGKRAIIELIKLSIQHEKNAIVYDIDLPEAIEFLKILGFETYKDGYILNKKDVQEFIGEFRAFI</sequence>
<accession>A0AAX4J6X0</accession>
<evidence type="ECO:0000313" key="2">
    <source>
        <dbReference type="EMBL" id="WRW34638.1"/>
    </source>
</evidence>
<dbReference type="Proteomes" id="UP001432109">
    <property type="component" value="Segment"/>
</dbReference>
<gene>
    <name evidence="2" type="ORF">CF5_0077</name>
</gene>
<evidence type="ECO:0000313" key="3">
    <source>
        <dbReference type="Proteomes" id="UP001432109"/>
    </source>
</evidence>
<evidence type="ECO:0000256" key="1">
    <source>
        <dbReference type="SAM" id="MobiDB-lite"/>
    </source>
</evidence>
<organism evidence="2 3">
    <name type="scientific">Staphylococcus phage CF5</name>
    <dbReference type="NCBI Taxonomy" id="3113739"/>
    <lineage>
        <taxon>Viruses</taxon>
        <taxon>Duplodnaviria</taxon>
        <taxon>Heunggongvirae</taxon>
        <taxon>Uroviricota</taxon>
        <taxon>Caudoviricetes</taxon>
        <taxon>Herelleviridae</taxon>
        <taxon>Twortvirinae</taxon>
        <taxon>Silviavirus</taxon>
    </lineage>
</organism>
<name>A0AAX4J6X0_9CAUD</name>
<reference evidence="2" key="1">
    <citation type="submission" date="2023-12" db="EMBL/GenBank/DDBJ databases">
        <title>Isolation and Characterisation of Novel Lytic Bacteriophages for therapeutic applications in Prosthetic Joint Infections.</title>
        <authorList>
            <person name="Burton N."/>
            <person name="Melo L.D.R."/>
            <person name="Pearce B."/>
            <person name="Tadesse M.D."/>
            <person name="Vryonis E."/>
            <person name="Sagona A."/>
        </authorList>
    </citation>
    <scope>NUCLEOTIDE SEQUENCE</scope>
</reference>
<feature type="compositionally biased region" description="Basic and acidic residues" evidence="1">
    <location>
        <begin position="110"/>
        <end position="123"/>
    </location>
</feature>
<dbReference type="EMBL" id="PP034390">
    <property type="protein sequence ID" value="WRW34638.1"/>
    <property type="molecule type" value="Genomic_DNA"/>
</dbReference>